<evidence type="ECO:0000313" key="2">
    <source>
        <dbReference type="EMBL" id="KAK6626341.1"/>
    </source>
</evidence>
<dbReference type="AlphaFoldDB" id="A0AAN8PBS0"/>
<feature type="region of interest" description="Disordered" evidence="1">
    <location>
        <begin position="1"/>
        <end position="31"/>
    </location>
</feature>
<feature type="compositionally biased region" description="Basic and acidic residues" evidence="1">
    <location>
        <begin position="1"/>
        <end position="18"/>
    </location>
</feature>
<name>A0AAN8PBS0_POLSC</name>
<organism evidence="2 3">
    <name type="scientific">Polyplax serrata</name>
    <name type="common">Common mouse louse</name>
    <dbReference type="NCBI Taxonomy" id="468196"/>
    <lineage>
        <taxon>Eukaryota</taxon>
        <taxon>Metazoa</taxon>
        <taxon>Ecdysozoa</taxon>
        <taxon>Arthropoda</taxon>
        <taxon>Hexapoda</taxon>
        <taxon>Insecta</taxon>
        <taxon>Pterygota</taxon>
        <taxon>Neoptera</taxon>
        <taxon>Paraneoptera</taxon>
        <taxon>Psocodea</taxon>
        <taxon>Troctomorpha</taxon>
        <taxon>Phthiraptera</taxon>
        <taxon>Anoplura</taxon>
        <taxon>Polyplacidae</taxon>
        <taxon>Polyplax</taxon>
    </lineage>
</organism>
<protein>
    <submittedName>
        <fullName evidence="2">Uncharacterized protein</fullName>
    </submittedName>
</protein>
<reference evidence="2 3" key="1">
    <citation type="submission" date="2023-10" db="EMBL/GenBank/DDBJ databases">
        <title>Genomes of two closely related lineages of the louse Polyplax serrata with different host specificities.</title>
        <authorList>
            <person name="Martinu J."/>
            <person name="Tarabai H."/>
            <person name="Stefka J."/>
            <person name="Hypsa V."/>
        </authorList>
    </citation>
    <scope>NUCLEOTIDE SEQUENCE [LARGE SCALE GENOMIC DNA]</scope>
    <source>
        <strain evidence="2">HR10_N</strain>
    </source>
</reference>
<proteinExistence type="predicted"/>
<dbReference type="Proteomes" id="UP001372834">
    <property type="component" value="Unassembled WGS sequence"/>
</dbReference>
<accession>A0AAN8PBS0</accession>
<sequence>MLNEKGQERHNKGKDRPVSSRGLSRTPGEGFSVPLEKALNMGVVRNAATSATALHEDDSKIYYSGSYEYKNSGGALCLKWNYLRWNNCTLKKKREIDGVEDSVRESRLREIENLWLERAIENSAAKKGNIMFHGIEQY</sequence>
<evidence type="ECO:0000313" key="3">
    <source>
        <dbReference type="Proteomes" id="UP001372834"/>
    </source>
</evidence>
<evidence type="ECO:0000256" key="1">
    <source>
        <dbReference type="SAM" id="MobiDB-lite"/>
    </source>
</evidence>
<comment type="caution">
    <text evidence="2">The sequence shown here is derived from an EMBL/GenBank/DDBJ whole genome shotgun (WGS) entry which is preliminary data.</text>
</comment>
<dbReference type="EMBL" id="JAWJWE010000037">
    <property type="protein sequence ID" value="KAK6626341.1"/>
    <property type="molecule type" value="Genomic_DNA"/>
</dbReference>
<gene>
    <name evidence="2" type="ORF">RUM43_006652</name>
</gene>